<name>A0A842HBX3_9BACT</name>
<evidence type="ECO:0000256" key="6">
    <source>
        <dbReference type="ARBA" id="ARBA00022989"/>
    </source>
</evidence>
<dbReference type="NCBIfam" id="TIGR00810">
    <property type="entry name" value="secG"/>
    <property type="match status" value="1"/>
</dbReference>
<dbReference type="Proteomes" id="UP000546464">
    <property type="component" value="Unassembled WGS sequence"/>
</dbReference>
<comment type="similarity">
    <text evidence="2 9">Belongs to the SecG family.</text>
</comment>
<dbReference type="AlphaFoldDB" id="A0A842HBX3"/>
<keyword evidence="9" id="KW-1003">Cell membrane</keyword>
<comment type="function">
    <text evidence="9">Involved in protein export. Participates in an early event of protein translocation.</text>
</comment>
<feature type="transmembrane region" description="Helical" evidence="9">
    <location>
        <begin position="56"/>
        <end position="78"/>
    </location>
</feature>
<keyword evidence="6 9" id="KW-1133">Transmembrane helix</keyword>
<dbReference type="InterPro" id="IPR004692">
    <property type="entry name" value="SecG"/>
</dbReference>
<sequence length="180" mass="17307">MSGLILGFFTVVLILICGFITLIVLMQRASANSGMGAALGGGAAESALGGGASNVLVKGTIAGACLFFLISFGLYLGYLGSYEEQLQKGAVLPGMSGVAPEAAKENLPDLTDVPTASGGSGTTSVNVTGTAAEDSAAADASAAPVVDAPASSDAAAPATDAASAPAVDEAPATEEAPAAN</sequence>
<reference evidence="11 12" key="1">
    <citation type="submission" date="2020-07" db="EMBL/GenBank/DDBJ databases">
        <authorList>
            <person name="Feng X."/>
        </authorList>
    </citation>
    <scope>NUCLEOTIDE SEQUENCE [LARGE SCALE GENOMIC DNA]</scope>
    <source>
        <strain evidence="11 12">JCM31066</strain>
    </source>
</reference>
<feature type="compositionally biased region" description="Low complexity" evidence="10">
    <location>
        <begin position="113"/>
        <end position="180"/>
    </location>
</feature>
<keyword evidence="3 9" id="KW-0813">Transport</keyword>
<dbReference type="GO" id="GO:0005886">
    <property type="term" value="C:plasma membrane"/>
    <property type="evidence" value="ECO:0007669"/>
    <property type="project" value="UniProtKB-SubCell"/>
</dbReference>
<keyword evidence="4 9" id="KW-0812">Transmembrane</keyword>
<comment type="caution">
    <text evidence="11">The sequence shown here is derived from an EMBL/GenBank/DDBJ whole genome shotgun (WGS) entry which is preliminary data.</text>
</comment>
<accession>A0A842HBX3</accession>
<evidence type="ECO:0000256" key="1">
    <source>
        <dbReference type="ARBA" id="ARBA00004141"/>
    </source>
</evidence>
<keyword evidence="12" id="KW-1185">Reference proteome</keyword>
<evidence type="ECO:0000256" key="7">
    <source>
        <dbReference type="ARBA" id="ARBA00023010"/>
    </source>
</evidence>
<evidence type="ECO:0000313" key="12">
    <source>
        <dbReference type="Proteomes" id="UP000546464"/>
    </source>
</evidence>
<feature type="region of interest" description="Disordered" evidence="10">
    <location>
        <begin position="108"/>
        <end position="180"/>
    </location>
</feature>
<keyword evidence="7 9" id="KW-0811">Translocation</keyword>
<dbReference type="EMBL" id="JACHVB010000014">
    <property type="protein sequence ID" value="MBC2593568.1"/>
    <property type="molecule type" value="Genomic_DNA"/>
</dbReference>
<organism evidence="11 12">
    <name type="scientific">Ruficoccus amylovorans</name>
    <dbReference type="NCBI Taxonomy" id="1804625"/>
    <lineage>
        <taxon>Bacteria</taxon>
        <taxon>Pseudomonadati</taxon>
        <taxon>Verrucomicrobiota</taxon>
        <taxon>Opitutia</taxon>
        <taxon>Puniceicoccales</taxon>
        <taxon>Cerasicoccaceae</taxon>
        <taxon>Ruficoccus</taxon>
    </lineage>
</organism>
<evidence type="ECO:0000313" key="11">
    <source>
        <dbReference type="EMBL" id="MBC2593568.1"/>
    </source>
</evidence>
<comment type="subcellular location">
    <subcellularLocation>
        <location evidence="9">Cell membrane</location>
        <topology evidence="9">Multi-pass membrane protein</topology>
    </subcellularLocation>
    <subcellularLocation>
        <location evidence="1">Membrane</location>
        <topology evidence="1">Multi-pass membrane protein</topology>
    </subcellularLocation>
</comment>
<evidence type="ECO:0000256" key="2">
    <source>
        <dbReference type="ARBA" id="ARBA00008445"/>
    </source>
</evidence>
<proteinExistence type="inferred from homology"/>
<dbReference type="RefSeq" id="WP_185674573.1">
    <property type="nucleotide sequence ID" value="NZ_JACHVB010000014.1"/>
</dbReference>
<evidence type="ECO:0000256" key="10">
    <source>
        <dbReference type="SAM" id="MobiDB-lite"/>
    </source>
</evidence>
<protein>
    <recommendedName>
        <fullName evidence="9">Protein-export membrane protein SecG</fullName>
    </recommendedName>
</protein>
<evidence type="ECO:0000256" key="3">
    <source>
        <dbReference type="ARBA" id="ARBA00022448"/>
    </source>
</evidence>
<dbReference type="GO" id="GO:0009306">
    <property type="term" value="P:protein secretion"/>
    <property type="evidence" value="ECO:0007669"/>
    <property type="project" value="UniProtKB-UniRule"/>
</dbReference>
<evidence type="ECO:0000256" key="8">
    <source>
        <dbReference type="ARBA" id="ARBA00023136"/>
    </source>
</evidence>
<keyword evidence="5 9" id="KW-0653">Protein transport</keyword>
<gene>
    <name evidence="11" type="primary">secG</name>
    <name evidence="11" type="ORF">H5P28_04765</name>
</gene>
<evidence type="ECO:0000256" key="9">
    <source>
        <dbReference type="RuleBase" id="RU365087"/>
    </source>
</evidence>
<evidence type="ECO:0000256" key="5">
    <source>
        <dbReference type="ARBA" id="ARBA00022927"/>
    </source>
</evidence>
<comment type="caution">
    <text evidence="9">Lacks conserved residue(s) required for the propagation of feature annotation.</text>
</comment>
<dbReference type="GO" id="GO:0015450">
    <property type="term" value="F:protein-transporting ATPase activity"/>
    <property type="evidence" value="ECO:0007669"/>
    <property type="project" value="UniProtKB-UniRule"/>
</dbReference>
<keyword evidence="8 9" id="KW-0472">Membrane</keyword>
<dbReference type="Pfam" id="PF03840">
    <property type="entry name" value="SecG"/>
    <property type="match status" value="1"/>
</dbReference>
<evidence type="ECO:0000256" key="4">
    <source>
        <dbReference type="ARBA" id="ARBA00022692"/>
    </source>
</evidence>